<dbReference type="STRING" id="930992.A0A0D0B784"/>
<dbReference type="HOGENOM" id="CLU_116413_0_0_1"/>
<sequence length="223" mass="24110">MRAMLISRQVIYASFSRCTISLLYQECPVRSRDAILHASRVSKQQPNHRPARGLAKYGKDFWDADTNIAPCPVAPASPLTALHWRNFLGSLRTSTQPPDASQLISVEPRHWNFNFLRRGSSTRTVEVAAGRKRQRIYVAPPSAAEVARAEAAAAAAAQHANGNQAGSSAQASQPQAVSGTQVSQGRPTEIVTQASSGGTGDTSYEVSCCGFFFGRRRPTSHQS</sequence>
<dbReference type="OrthoDB" id="10439346at2759"/>
<dbReference type="EMBL" id="KN835242">
    <property type="protein sequence ID" value="KIK42312.1"/>
    <property type="molecule type" value="Genomic_DNA"/>
</dbReference>
<reference evidence="2 3" key="1">
    <citation type="submission" date="2014-04" db="EMBL/GenBank/DDBJ databases">
        <authorList>
            <consortium name="DOE Joint Genome Institute"/>
            <person name="Kuo A."/>
            <person name="Ruytinx J."/>
            <person name="Rineau F."/>
            <person name="Colpaert J."/>
            <person name="Kohler A."/>
            <person name="Nagy L.G."/>
            <person name="Floudas D."/>
            <person name="Copeland A."/>
            <person name="Barry K.W."/>
            <person name="Cichocki N."/>
            <person name="Veneault-Fourrey C."/>
            <person name="LaButti K."/>
            <person name="Lindquist E.A."/>
            <person name="Lipzen A."/>
            <person name="Lundell T."/>
            <person name="Morin E."/>
            <person name="Murat C."/>
            <person name="Sun H."/>
            <person name="Tunlid A."/>
            <person name="Henrissat B."/>
            <person name="Grigoriev I.V."/>
            <person name="Hibbett D.S."/>
            <person name="Martin F."/>
            <person name="Nordberg H.P."/>
            <person name="Cantor M.N."/>
            <person name="Hua S.X."/>
        </authorList>
    </citation>
    <scope>NUCLEOTIDE SEQUENCE [LARGE SCALE GENOMIC DNA]</scope>
    <source>
        <strain evidence="2 3">UH-Slu-Lm8-n1</strain>
    </source>
</reference>
<protein>
    <submittedName>
        <fullName evidence="2">Uncharacterized protein</fullName>
    </submittedName>
</protein>
<keyword evidence="3" id="KW-1185">Reference proteome</keyword>
<dbReference type="AlphaFoldDB" id="A0A0D0B784"/>
<accession>A0A0D0B784</accession>
<dbReference type="Proteomes" id="UP000054485">
    <property type="component" value="Unassembled WGS sequence"/>
</dbReference>
<proteinExistence type="predicted"/>
<name>A0A0D0B784_9AGAM</name>
<feature type="region of interest" description="Disordered" evidence="1">
    <location>
        <begin position="158"/>
        <end position="201"/>
    </location>
</feature>
<feature type="compositionally biased region" description="Polar residues" evidence="1">
    <location>
        <begin position="179"/>
        <end position="201"/>
    </location>
</feature>
<gene>
    <name evidence="2" type="ORF">CY34DRAFT_153813</name>
</gene>
<dbReference type="InParanoid" id="A0A0D0B784"/>
<reference evidence="3" key="2">
    <citation type="submission" date="2015-01" db="EMBL/GenBank/DDBJ databases">
        <title>Evolutionary Origins and Diversification of the Mycorrhizal Mutualists.</title>
        <authorList>
            <consortium name="DOE Joint Genome Institute"/>
            <consortium name="Mycorrhizal Genomics Consortium"/>
            <person name="Kohler A."/>
            <person name="Kuo A."/>
            <person name="Nagy L.G."/>
            <person name="Floudas D."/>
            <person name="Copeland A."/>
            <person name="Barry K.W."/>
            <person name="Cichocki N."/>
            <person name="Veneault-Fourrey C."/>
            <person name="LaButti K."/>
            <person name="Lindquist E.A."/>
            <person name="Lipzen A."/>
            <person name="Lundell T."/>
            <person name="Morin E."/>
            <person name="Murat C."/>
            <person name="Riley R."/>
            <person name="Ohm R."/>
            <person name="Sun H."/>
            <person name="Tunlid A."/>
            <person name="Henrissat B."/>
            <person name="Grigoriev I.V."/>
            <person name="Hibbett D.S."/>
            <person name="Martin F."/>
        </authorList>
    </citation>
    <scope>NUCLEOTIDE SEQUENCE [LARGE SCALE GENOMIC DNA]</scope>
    <source>
        <strain evidence="3">UH-Slu-Lm8-n1</strain>
    </source>
</reference>
<organism evidence="2 3">
    <name type="scientific">Suillus luteus UH-Slu-Lm8-n1</name>
    <dbReference type="NCBI Taxonomy" id="930992"/>
    <lineage>
        <taxon>Eukaryota</taxon>
        <taxon>Fungi</taxon>
        <taxon>Dikarya</taxon>
        <taxon>Basidiomycota</taxon>
        <taxon>Agaricomycotina</taxon>
        <taxon>Agaricomycetes</taxon>
        <taxon>Agaricomycetidae</taxon>
        <taxon>Boletales</taxon>
        <taxon>Suillineae</taxon>
        <taxon>Suillaceae</taxon>
        <taxon>Suillus</taxon>
    </lineage>
</organism>
<evidence type="ECO:0000313" key="2">
    <source>
        <dbReference type="EMBL" id="KIK42312.1"/>
    </source>
</evidence>
<evidence type="ECO:0000313" key="3">
    <source>
        <dbReference type="Proteomes" id="UP000054485"/>
    </source>
</evidence>
<feature type="compositionally biased region" description="Low complexity" evidence="1">
    <location>
        <begin position="158"/>
        <end position="178"/>
    </location>
</feature>
<evidence type="ECO:0000256" key="1">
    <source>
        <dbReference type="SAM" id="MobiDB-lite"/>
    </source>
</evidence>